<dbReference type="Pfam" id="PF11950">
    <property type="entry name" value="DUF3467"/>
    <property type="match status" value="1"/>
</dbReference>
<protein>
    <recommendedName>
        <fullName evidence="3">DUF3467 domain-containing protein</fullName>
    </recommendedName>
</protein>
<gene>
    <name evidence="1" type="ordered locus">Dfer_3447</name>
</gene>
<organism evidence="1 2">
    <name type="scientific">Dyadobacter fermentans (strain ATCC 700827 / DSM 18053 / CIP 107007 / KCTC 52180 / NS114)</name>
    <dbReference type="NCBI Taxonomy" id="471854"/>
    <lineage>
        <taxon>Bacteria</taxon>
        <taxon>Pseudomonadati</taxon>
        <taxon>Bacteroidota</taxon>
        <taxon>Cytophagia</taxon>
        <taxon>Cytophagales</taxon>
        <taxon>Spirosomataceae</taxon>
        <taxon>Dyadobacter</taxon>
    </lineage>
</organism>
<evidence type="ECO:0008006" key="3">
    <source>
        <dbReference type="Google" id="ProtNLM"/>
    </source>
</evidence>
<dbReference type="InterPro" id="IPR021857">
    <property type="entry name" value="DUF3467"/>
</dbReference>
<dbReference type="AlphaFoldDB" id="C6VT12"/>
<proteinExistence type="predicted"/>
<name>C6VT12_DYAFD</name>
<dbReference type="eggNOG" id="COG4191">
    <property type="taxonomic scope" value="Bacteria"/>
</dbReference>
<reference evidence="1 2" key="1">
    <citation type="journal article" date="2009" name="Stand. Genomic Sci.">
        <title>Complete genome sequence of Dyadobacter fermentans type strain (NS114).</title>
        <authorList>
            <person name="Lang E."/>
            <person name="Lapidus A."/>
            <person name="Chertkov O."/>
            <person name="Brettin T."/>
            <person name="Detter J.C."/>
            <person name="Han C."/>
            <person name="Copeland A."/>
            <person name="Glavina Del Rio T."/>
            <person name="Nolan M."/>
            <person name="Chen F."/>
            <person name="Lucas S."/>
            <person name="Tice H."/>
            <person name="Cheng J.F."/>
            <person name="Land M."/>
            <person name="Hauser L."/>
            <person name="Chang Y.J."/>
            <person name="Jeffries C.D."/>
            <person name="Kopitz M."/>
            <person name="Bruce D."/>
            <person name="Goodwin L."/>
            <person name="Pitluck S."/>
            <person name="Ovchinnikova G."/>
            <person name="Pati A."/>
            <person name="Ivanova N."/>
            <person name="Mavrommatis K."/>
            <person name="Chen A."/>
            <person name="Palaniappan K."/>
            <person name="Chain P."/>
            <person name="Bristow J."/>
            <person name="Eisen J.A."/>
            <person name="Markowitz V."/>
            <person name="Hugenholtz P."/>
            <person name="Goker M."/>
            <person name="Rohde M."/>
            <person name="Kyrpides N.C."/>
            <person name="Klenk H.P."/>
        </authorList>
    </citation>
    <scope>NUCLEOTIDE SEQUENCE [LARGE SCALE GENOMIC DNA]</scope>
    <source>
        <strain evidence="2">ATCC 700827 / DSM 18053 / CIP 107007 / KCTC 52180 / NS114</strain>
    </source>
</reference>
<dbReference type="Proteomes" id="UP000002011">
    <property type="component" value="Chromosome"/>
</dbReference>
<keyword evidence="2" id="KW-1185">Reference proteome</keyword>
<dbReference type="EMBL" id="CP001619">
    <property type="protein sequence ID" value="ACT94657.1"/>
    <property type="molecule type" value="Genomic_DNA"/>
</dbReference>
<accession>C6VT12</accession>
<dbReference type="STRING" id="471854.Dfer_3447"/>
<evidence type="ECO:0000313" key="1">
    <source>
        <dbReference type="EMBL" id="ACT94657.1"/>
    </source>
</evidence>
<dbReference type="HOGENOM" id="CLU_153689_0_0_10"/>
<sequence length="137" mass="15315">MPGFPKPGIFSNFPIKRKISSESYSNPAMKEENKENEQQINVELSEEMAEGVYSNLAMIAHSNSEFILDFIRLMPGVPRAKVKARIIVTPEHAKRLVAALRDNIQKYEDQYGPIQNSQDSEPTFNFPISFGGPGGEA</sequence>
<evidence type="ECO:0000313" key="2">
    <source>
        <dbReference type="Proteomes" id="UP000002011"/>
    </source>
</evidence>
<dbReference type="KEGG" id="dfe:Dfer_3447"/>